<feature type="domain" description="Fumarate lyase N-terminal" evidence="6">
    <location>
        <begin position="53"/>
        <end position="331"/>
    </location>
</feature>
<comment type="similarity">
    <text evidence="5">Belongs to the lyase 1 family. Argininosuccinate lyase subfamily.</text>
</comment>
<dbReference type="InterPro" id="IPR009049">
    <property type="entry name" value="Argininosuccinate_lyase"/>
</dbReference>
<keyword evidence="5" id="KW-0028">Amino-acid biosynthesis</keyword>
<dbReference type="Proteomes" id="UP000295709">
    <property type="component" value="Unassembled WGS sequence"/>
</dbReference>
<comment type="subcellular location">
    <subcellularLocation>
        <location evidence="5">Cytoplasm</location>
    </subcellularLocation>
</comment>
<dbReference type="Gene3D" id="1.10.275.10">
    <property type="entry name" value="Fumarase/aspartase (N-terminal domain)"/>
    <property type="match status" value="1"/>
</dbReference>
<dbReference type="InterPro" id="IPR008948">
    <property type="entry name" value="L-Aspartase-like"/>
</dbReference>
<accession>A0ABY2G0Q9</accession>
<evidence type="ECO:0000256" key="5">
    <source>
        <dbReference type="HAMAP-Rule" id="MF_00006"/>
    </source>
</evidence>
<dbReference type="InterPro" id="IPR022761">
    <property type="entry name" value="Fumarate_lyase_N"/>
</dbReference>
<evidence type="ECO:0000256" key="4">
    <source>
        <dbReference type="ARBA" id="ARBA00022571"/>
    </source>
</evidence>
<dbReference type="EMBL" id="SOQW01000001">
    <property type="protein sequence ID" value="TDX95651.1"/>
    <property type="molecule type" value="Genomic_DNA"/>
</dbReference>
<dbReference type="CDD" id="cd01359">
    <property type="entry name" value="Argininosuccinate_lyase"/>
    <property type="match status" value="1"/>
</dbReference>
<name>A0ABY2G0Q9_9FLAO</name>
<dbReference type="HAMAP" id="MF_00006">
    <property type="entry name" value="Arg_succ_lyase"/>
    <property type="match status" value="1"/>
</dbReference>
<comment type="pathway">
    <text evidence="2 5">Amino-acid biosynthesis; L-arginine biosynthesis; L-arginine from L-ornithine and carbamoyl phosphate: step 3/3.</text>
</comment>
<dbReference type="InterPro" id="IPR024083">
    <property type="entry name" value="Fumarase/histidase_N"/>
</dbReference>
<proteinExistence type="inferred from homology"/>
<evidence type="ECO:0000256" key="1">
    <source>
        <dbReference type="ARBA" id="ARBA00000985"/>
    </source>
</evidence>
<protein>
    <recommendedName>
        <fullName evidence="3 5">Argininosuccinate lyase</fullName>
        <shortName evidence="5">ASAL</shortName>
        <ecNumber evidence="3 5">4.3.2.1</ecNumber>
    </recommendedName>
    <alternativeName>
        <fullName evidence="5">Arginosuccinase</fullName>
    </alternativeName>
</protein>
<keyword evidence="5 7" id="KW-0456">Lyase</keyword>
<dbReference type="SUPFAM" id="SSF48557">
    <property type="entry name" value="L-aspartase-like"/>
    <property type="match status" value="1"/>
</dbReference>
<dbReference type="Gene3D" id="1.10.40.30">
    <property type="entry name" value="Fumarase/aspartase (C-terminal domain)"/>
    <property type="match status" value="1"/>
</dbReference>
<organism evidence="7 8">
    <name type="scientific">Chryseobacterium daecheongense</name>
    <dbReference type="NCBI Taxonomy" id="192389"/>
    <lineage>
        <taxon>Bacteria</taxon>
        <taxon>Pseudomonadati</taxon>
        <taxon>Bacteroidota</taxon>
        <taxon>Flavobacteriia</taxon>
        <taxon>Flavobacteriales</taxon>
        <taxon>Weeksellaceae</taxon>
        <taxon>Chryseobacterium group</taxon>
        <taxon>Chryseobacterium</taxon>
    </lineage>
</organism>
<dbReference type="EC" id="4.3.2.1" evidence="3 5"/>
<dbReference type="PANTHER" id="PTHR43814">
    <property type="entry name" value="ARGININOSUCCINATE LYASE"/>
    <property type="match status" value="1"/>
</dbReference>
<evidence type="ECO:0000256" key="3">
    <source>
        <dbReference type="ARBA" id="ARBA00012338"/>
    </source>
</evidence>
<gene>
    <name evidence="5" type="primary">argH</name>
    <name evidence="7" type="ORF">BCF50_1434</name>
</gene>
<dbReference type="InterPro" id="IPR020557">
    <property type="entry name" value="Fumarate_lyase_CS"/>
</dbReference>
<dbReference type="InterPro" id="IPR000362">
    <property type="entry name" value="Fumarate_lyase_fam"/>
</dbReference>
<keyword evidence="4 5" id="KW-0055">Arginine biosynthesis</keyword>
<dbReference type="GO" id="GO:0016829">
    <property type="term" value="F:lyase activity"/>
    <property type="evidence" value="ECO:0007669"/>
    <property type="project" value="UniProtKB-KW"/>
</dbReference>
<comment type="catalytic activity">
    <reaction evidence="1 5">
        <text>2-(N(omega)-L-arginino)succinate = fumarate + L-arginine</text>
        <dbReference type="Rhea" id="RHEA:24020"/>
        <dbReference type="ChEBI" id="CHEBI:29806"/>
        <dbReference type="ChEBI" id="CHEBI:32682"/>
        <dbReference type="ChEBI" id="CHEBI:57472"/>
        <dbReference type="EC" id="4.3.2.1"/>
    </reaction>
</comment>
<evidence type="ECO:0000259" key="6">
    <source>
        <dbReference type="Pfam" id="PF00206"/>
    </source>
</evidence>
<evidence type="ECO:0000313" key="8">
    <source>
        <dbReference type="Proteomes" id="UP000295709"/>
    </source>
</evidence>
<keyword evidence="5" id="KW-0963">Cytoplasm</keyword>
<evidence type="ECO:0000313" key="7">
    <source>
        <dbReference type="EMBL" id="TDX95651.1"/>
    </source>
</evidence>
<reference evidence="7 8" key="1">
    <citation type="submission" date="2019-03" db="EMBL/GenBank/DDBJ databases">
        <title>Genomic Encyclopedia of Archaeal and Bacterial Type Strains, Phase II (KMG-II): from individual species to whole genera.</title>
        <authorList>
            <person name="Goeker M."/>
        </authorList>
    </citation>
    <scope>NUCLEOTIDE SEQUENCE [LARGE SCALE GENOMIC DNA]</scope>
    <source>
        <strain evidence="7 8">DSM 15235</strain>
    </source>
</reference>
<dbReference type="NCBIfam" id="TIGR00838">
    <property type="entry name" value="argH"/>
    <property type="match status" value="1"/>
</dbReference>
<comment type="caution">
    <text evidence="7">The sequence shown here is derived from an EMBL/GenBank/DDBJ whole genome shotgun (WGS) entry which is preliminary data.</text>
</comment>
<dbReference type="PRINTS" id="PR00149">
    <property type="entry name" value="FUMRATELYASE"/>
</dbReference>
<sequence length="463" mass="52730">MKDLHVEMFVFTGRYSTGHVKTKQNKKNNMKKIWQKDDLATNIVVNQFTVGKDLDFDERLAKYDVKGSMAHCKMLAEVGIISGEESKQMLSVLAEILEDIENGSFEIDKKAEDIHSQIEAILIEKLGDTGKKIHTARSRNDQVLLDIKLYLLDEIREITALTDQFFQILIQLAEQHKNVLLPGYTHLQIAMPSSFGLWFGAYAEALLDDVEMLFSVKNTINKNPLGSAAGYGSSFPIDRESTTYNLGFQSMNYNSVYAQMTRGKSEKILSMAMATLAGTLGKFAYDVCLYLSQNFDFISFPKEFTTGSSIMPHKKNPDIFELVRARCNRIQSLPNEFILLTNNLPSGYHRDMQLTKEILFPAIDSLKECLEILNYTLPNIQVKDGILEDNKYQYLFSVEKINEEVKNGSSFRDAYIKVGQEIENNEFDFKMESLDHTHQGSIGNLCLDKIEYQFNKVKNKLLG</sequence>
<dbReference type="Pfam" id="PF00206">
    <property type="entry name" value="Lyase_1"/>
    <property type="match status" value="1"/>
</dbReference>
<dbReference type="PANTHER" id="PTHR43814:SF1">
    <property type="entry name" value="ARGININOSUCCINATE LYASE"/>
    <property type="match status" value="1"/>
</dbReference>
<dbReference type="PROSITE" id="PS00163">
    <property type="entry name" value="FUMARATE_LYASES"/>
    <property type="match status" value="1"/>
</dbReference>
<dbReference type="PRINTS" id="PR00145">
    <property type="entry name" value="ARGSUCLYASE"/>
</dbReference>
<keyword evidence="8" id="KW-1185">Reference proteome</keyword>
<evidence type="ECO:0000256" key="2">
    <source>
        <dbReference type="ARBA" id="ARBA00004941"/>
    </source>
</evidence>
<dbReference type="Gene3D" id="1.20.200.10">
    <property type="entry name" value="Fumarase/aspartase (Central domain)"/>
    <property type="match status" value="1"/>
</dbReference>